<evidence type="ECO:0000259" key="12">
    <source>
        <dbReference type="Pfam" id="PF07715"/>
    </source>
</evidence>
<dbReference type="InterPro" id="IPR036942">
    <property type="entry name" value="Beta-barrel_TonB_sf"/>
</dbReference>
<name>A0A9X2G108_9GAMM</name>
<keyword evidence="14" id="KW-1185">Reference proteome</keyword>
<protein>
    <submittedName>
        <fullName evidence="13">TonB-dependent receptor</fullName>
    </submittedName>
</protein>
<sequence length="947" mass="103703">MFKKKLLATSIMLALMPGMALAQQQAEDENTAQQEESSEAMEVIQVSGIRGSLNKALAEKRGSVQIVDAIIAEDIGKFPDNNVVEALQRVTGVQTTGRGAGEVSTVSIRGLTDVHTTVNGRNIFTGAGRDVSLQDIPASLLSGVTVYKTRSAAHVERGIAGSINIETHRPFDFDGEKVVIAARGIYSDQPDEIDPNISALVSDRWEIDGVGEFGALLNVSYAETHYRDDTITAGAAFPFFTDQPATGYSPYSRIPNRDSQGNLIWQGGREDGLPTAPGSTLNVDGVPTEYLLARDAIFGTSFTGLRKRPAASVSLQWALDETLEITAEGFYTGYENNSQNALWFSNTFENGNGTIDAPTIFDGTNVVKEKQAIGTGGFQSGDSNAEKTDSYLYALGAEWLPNDYLTINTEVVYQESEYESDFFAMRFDRVAPGLDVDFNDNDGIPGISFWDDPNTAVNEADMAAIENWNAGTLYDNGDGNRGDSLAFTFDAEYLVGNAYINKVTFGGRYEDRTAEAFTRTQESGIANTSVASLIEQLEAGGASGDGSGVVYQVDDYLDGRADVFDSFITSDGGYLLENASVIRDIYGLEAEDVYKTFDIQEESYALYATTNFFLTENISGEVGVRYVKYKQDMAFTAETGTNTNVFESSSAKADASKVLPSLMLNWNITDDVVGRIAYTETLRMPAFADLNALQYWTDPLTEGATYGEGTGGNPDLEPTESKNYDLSLEWYFADSSSIYGAYFKREIEGLVVPGRKTVVREGNDGVTRPYVLSAPVNASNGELSGFELGAVYFPENLPSMLDGLGVQASFTLLDSSQDTPDYDEEGNISNYIDSNMAGVSDESYSIVGIYERDSFDMRLSYVWRSEFYTGNEAAIFANPLQFWNRPEQSLDFQFSYDVTDDFVVTFDATNILDDVYQSYYGEGNDNLFNFSNAIYSRTFALGVRYSF</sequence>
<dbReference type="PANTHER" id="PTHR40980">
    <property type="entry name" value="PLUG DOMAIN-CONTAINING PROTEIN"/>
    <property type="match status" value="1"/>
</dbReference>
<gene>
    <name evidence="13" type="ORF">NJR55_00275</name>
</gene>
<evidence type="ECO:0000256" key="3">
    <source>
        <dbReference type="ARBA" id="ARBA00022452"/>
    </source>
</evidence>
<comment type="caution">
    <text evidence="13">The sequence shown here is derived from an EMBL/GenBank/DDBJ whole genome shotgun (WGS) entry which is preliminary data.</text>
</comment>
<dbReference type="Pfam" id="PF07715">
    <property type="entry name" value="Plug"/>
    <property type="match status" value="1"/>
</dbReference>
<dbReference type="PROSITE" id="PS52016">
    <property type="entry name" value="TONB_DEPENDENT_REC_3"/>
    <property type="match status" value="1"/>
</dbReference>
<keyword evidence="5 9" id="KW-0798">TonB box</keyword>
<evidence type="ECO:0000256" key="8">
    <source>
        <dbReference type="PROSITE-ProRule" id="PRU01360"/>
    </source>
</evidence>
<dbReference type="InterPro" id="IPR012910">
    <property type="entry name" value="Plug_dom"/>
</dbReference>
<dbReference type="Proteomes" id="UP001139474">
    <property type="component" value="Unassembled WGS sequence"/>
</dbReference>
<dbReference type="InterPro" id="IPR000531">
    <property type="entry name" value="Beta-barrel_TonB"/>
</dbReference>
<evidence type="ECO:0000256" key="10">
    <source>
        <dbReference type="SAM" id="SignalP"/>
    </source>
</evidence>
<dbReference type="Gene3D" id="2.40.170.20">
    <property type="entry name" value="TonB-dependent receptor, beta-barrel domain"/>
    <property type="match status" value="1"/>
</dbReference>
<keyword evidence="13" id="KW-0675">Receptor</keyword>
<feature type="chain" id="PRO_5040807865" evidence="10">
    <location>
        <begin position="23"/>
        <end position="947"/>
    </location>
</feature>
<dbReference type="InterPro" id="IPR037066">
    <property type="entry name" value="Plug_dom_sf"/>
</dbReference>
<dbReference type="EMBL" id="JAMZDE010000001">
    <property type="protein sequence ID" value="MCP1338013.1"/>
    <property type="molecule type" value="Genomic_DNA"/>
</dbReference>
<keyword evidence="7 8" id="KW-0998">Cell outer membrane</keyword>
<comment type="similarity">
    <text evidence="8 9">Belongs to the TonB-dependent receptor family.</text>
</comment>
<dbReference type="RefSeq" id="WP_253616778.1">
    <property type="nucleotide sequence ID" value="NZ_JAMZDE010000001.1"/>
</dbReference>
<evidence type="ECO:0000313" key="13">
    <source>
        <dbReference type="EMBL" id="MCP1338013.1"/>
    </source>
</evidence>
<evidence type="ECO:0000256" key="4">
    <source>
        <dbReference type="ARBA" id="ARBA00022692"/>
    </source>
</evidence>
<dbReference type="GO" id="GO:0009279">
    <property type="term" value="C:cell outer membrane"/>
    <property type="evidence" value="ECO:0007669"/>
    <property type="project" value="UniProtKB-SubCell"/>
</dbReference>
<evidence type="ECO:0000313" key="14">
    <source>
        <dbReference type="Proteomes" id="UP001139474"/>
    </source>
</evidence>
<evidence type="ECO:0000256" key="7">
    <source>
        <dbReference type="ARBA" id="ARBA00023237"/>
    </source>
</evidence>
<evidence type="ECO:0000256" key="2">
    <source>
        <dbReference type="ARBA" id="ARBA00022448"/>
    </source>
</evidence>
<dbReference type="SUPFAM" id="SSF56935">
    <property type="entry name" value="Porins"/>
    <property type="match status" value="1"/>
</dbReference>
<keyword evidence="6 8" id="KW-0472">Membrane</keyword>
<dbReference type="PANTHER" id="PTHR40980:SF4">
    <property type="entry name" value="TONB-DEPENDENT RECEPTOR-LIKE BETA-BARREL DOMAIN-CONTAINING PROTEIN"/>
    <property type="match status" value="1"/>
</dbReference>
<evidence type="ECO:0000256" key="9">
    <source>
        <dbReference type="RuleBase" id="RU003357"/>
    </source>
</evidence>
<comment type="subcellular location">
    <subcellularLocation>
        <location evidence="1 8">Cell outer membrane</location>
        <topology evidence="1 8">Multi-pass membrane protein</topology>
    </subcellularLocation>
</comment>
<evidence type="ECO:0000256" key="5">
    <source>
        <dbReference type="ARBA" id="ARBA00023077"/>
    </source>
</evidence>
<dbReference type="InterPro" id="IPR010104">
    <property type="entry name" value="TonB_rcpt_bac"/>
</dbReference>
<dbReference type="AlphaFoldDB" id="A0A9X2G108"/>
<keyword evidence="4 8" id="KW-0812">Transmembrane</keyword>
<reference evidence="13" key="1">
    <citation type="submission" date="2022-06" db="EMBL/GenBank/DDBJ databases">
        <title>Idiomarina rhizosphaerae M1R2S28.</title>
        <authorList>
            <person name="Sun J.-Q."/>
            <person name="Li L.-F."/>
        </authorList>
    </citation>
    <scope>NUCLEOTIDE SEQUENCE</scope>
    <source>
        <strain evidence="13">M1R2S28</strain>
    </source>
</reference>
<keyword evidence="2 8" id="KW-0813">Transport</keyword>
<keyword evidence="3 8" id="KW-1134">Transmembrane beta strand</keyword>
<evidence type="ECO:0000256" key="1">
    <source>
        <dbReference type="ARBA" id="ARBA00004571"/>
    </source>
</evidence>
<feature type="domain" description="TonB-dependent receptor plug" evidence="12">
    <location>
        <begin position="60"/>
        <end position="161"/>
    </location>
</feature>
<organism evidence="13 14">
    <name type="scientific">Idiomarina rhizosphaerae</name>
    <dbReference type="NCBI Taxonomy" id="2961572"/>
    <lineage>
        <taxon>Bacteria</taxon>
        <taxon>Pseudomonadati</taxon>
        <taxon>Pseudomonadota</taxon>
        <taxon>Gammaproteobacteria</taxon>
        <taxon>Alteromonadales</taxon>
        <taxon>Idiomarinaceae</taxon>
        <taxon>Idiomarina</taxon>
    </lineage>
</organism>
<accession>A0A9X2G108</accession>
<feature type="signal peptide" evidence="10">
    <location>
        <begin position="1"/>
        <end position="22"/>
    </location>
</feature>
<dbReference type="InterPro" id="IPR039426">
    <property type="entry name" value="TonB-dep_rcpt-like"/>
</dbReference>
<proteinExistence type="inferred from homology"/>
<dbReference type="NCBIfam" id="TIGR01782">
    <property type="entry name" value="TonB-Xanth-Caul"/>
    <property type="match status" value="1"/>
</dbReference>
<feature type="domain" description="TonB-dependent receptor-like beta-barrel" evidence="11">
    <location>
        <begin position="450"/>
        <end position="911"/>
    </location>
</feature>
<evidence type="ECO:0000256" key="6">
    <source>
        <dbReference type="ARBA" id="ARBA00023136"/>
    </source>
</evidence>
<keyword evidence="10" id="KW-0732">Signal</keyword>
<dbReference type="Pfam" id="PF00593">
    <property type="entry name" value="TonB_dep_Rec_b-barrel"/>
    <property type="match status" value="1"/>
</dbReference>
<dbReference type="Gene3D" id="2.170.130.10">
    <property type="entry name" value="TonB-dependent receptor, plug domain"/>
    <property type="match status" value="1"/>
</dbReference>
<evidence type="ECO:0000259" key="11">
    <source>
        <dbReference type="Pfam" id="PF00593"/>
    </source>
</evidence>